<evidence type="ECO:0000259" key="2">
    <source>
        <dbReference type="Pfam" id="PF00652"/>
    </source>
</evidence>
<keyword evidence="4" id="KW-1185">Reference proteome</keyword>
<dbReference type="Pfam" id="PF00652">
    <property type="entry name" value="Ricin_B_lectin"/>
    <property type="match status" value="1"/>
</dbReference>
<evidence type="ECO:0000313" key="3">
    <source>
        <dbReference type="EMBL" id="KAL3785447.1"/>
    </source>
</evidence>
<accession>A0ABD3PCL2</accession>
<feature type="domain" description="Ricin B lectin" evidence="2">
    <location>
        <begin position="79"/>
        <end position="155"/>
    </location>
</feature>
<evidence type="ECO:0000313" key="4">
    <source>
        <dbReference type="Proteomes" id="UP001530315"/>
    </source>
</evidence>
<dbReference type="InterPro" id="IPR000772">
    <property type="entry name" value="Ricin_B_lectin"/>
</dbReference>
<dbReference type="PROSITE" id="PS50231">
    <property type="entry name" value="RICIN_B_LECTIN"/>
    <property type="match status" value="1"/>
</dbReference>
<comment type="caution">
    <text evidence="3">The sequence shown here is derived from an EMBL/GenBank/DDBJ whole genome shotgun (WGS) entry which is preliminary data.</text>
</comment>
<dbReference type="AlphaFoldDB" id="A0ABD3PCL2"/>
<feature type="compositionally biased region" description="Low complexity" evidence="1">
    <location>
        <begin position="28"/>
        <end position="43"/>
    </location>
</feature>
<dbReference type="Proteomes" id="UP001530315">
    <property type="component" value="Unassembled WGS sequence"/>
</dbReference>
<dbReference type="Gene3D" id="2.80.10.50">
    <property type="match status" value="1"/>
</dbReference>
<reference evidence="3 4" key="1">
    <citation type="submission" date="2024-10" db="EMBL/GenBank/DDBJ databases">
        <title>Updated reference genomes for cyclostephanoid diatoms.</title>
        <authorList>
            <person name="Roberts W.R."/>
            <person name="Alverson A.J."/>
        </authorList>
    </citation>
    <scope>NUCLEOTIDE SEQUENCE [LARGE SCALE GENOMIC DNA]</scope>
    <source>
        <strain evidence="3 4">AJA276-08</strain>
    </source>
</reference>
<dbReference type="InterPro" id="IPR035992">
    <property type="entry name" value="Ricin_B-like_lectins"/>
</dbReference>
<evidence type="ECO:0000256" key="1">
    <source>
        <dbReference type="SAM" id="MobiDB-lite"/>
    </source>
</evidence>
<name>A0ABD3PCL2_9STRA</name>
<sequence length="198" mass="22789">MIGGGLLRGDIRRRLDHNNNNKKKKENNNNSNNNNKKNNNNNNDGGGSGGGEGRSSSRLRLYWEEGYFWQKTKDEMWWCMECGDCSPGDSIYIDWCGSSTRQQFVSVGDTIRPAVDQSLCMTSTGHSEDNPIRLYRCDDDDTDQKFDGYRESGSFELSLREEPKHCVGQLHHPKRGEVVYPQLCHIKRNDETSRWINY</sequence>
<feature type="compositionally biased region" description="Gly residues" evidence="1">
    <location>
        <begin position="44"/>
        <end position="53"/>
    </location>
</feature>
<gene>
    <name evidence="3" type="ORF">ACHAW5_010927</name>
</gene>
<organism evidence="3 4">
    <name type="scientific">Stephanodiscus triporus</name>
    <dbReference type="NCBI Taxonomy" id="2934178"/>
    <lineage>
        <taxon>Eukaryota</taxon>
        <taxon>Sar</taxon>
        <taxon>Stramenopiles</taxon>
        <taxon>Ochrophyta</taxon>
        <taxon>Bacillariophyta</taxon>
        <taxon>Coscinodiscophyceae</taxon>
        <taxon>Thalassiosirophycidae</taxon>
        <taxon>Stephanodiscales</taxon>
        <taxon>Stephanodiscaceae</taxon>
        <taxon>Stephanodiscus</taxon>
    </lineage>
</organism>
<dbReference type="EMBL" id="JALLAZ020000889">
    <property type="protein sequence ID" value="KAL3785447.1"/>
    <property type="molecule type" value="Genomic_DNA"/>
</dbReference>
<feature type="region of interest" description="Disordered" evidence="1">
    <location>
        <begin position="1"/>
        <end position="55"/>
    </location>
</feature>
<dbReference type="SUPFAM" id="SSF50370">
    <property type="entry name" value="Ricin B-like lectins"/>
    <property type="match status" value="1"/>
</dbReference>
<proteinExistence type="predicted"/>
<feature type="compositionally biased region" description="Basic and acidic residues" evidence="1">
    <location>
        <begin position="9"/>
        <end position="19"/>
    </location>
</feature>
<protein>
    <recommendedName>
        <fullName evidence="2">Ricin B lectin domain-containing protein</fullName>
    </recommendedName>
</protein>